<dbReference type="SUPFAM" id="SSF49899">
    <property type="entry name" value="Concanavalin A-like lectins/glucanases"/>
    <property type="match status" value="1"/>
</dbReference>
<dbReference type="InterPro" id="IPR013320">
    <property type="entry name" value="ConA-like_dom_sf"/>
</dbReference>
<feature type="region of interest" description="Disordered" evidence="1">
    <location>
        <begin position="341"/>
        <end position="368"/>
    </location>
</feature>
<reference evidence="2" key="1">
    <citation type="submission" date="2021-02" db="EMBL/GenBank/DDBJ databases">
        <title>First Annotated Genome of the Yellow-green Alga Tribonema minus.</title>
        <authorList>
            <person name="Mahan K.M."/>
        </authorList>
    </citation>
    <scope>NUCLEOTIDE SEQUENCE</scope>
    <source>
        <strain evidence="2">UTEX B ZZ1240</strain>
    </source>
</reference>
<dbReference type="Gene3D" id="2.60.120.920">
    <property type="match status" value="1"/>
</dbReference>
<comment type="caution">
    <text evidence="2">The sequence shown here is derived from an EMBL/GenBank/DDBJ whole genome shotgun (WGS) entry which is preliminary data.</text>
</comment>
<evidence type="ECO:0000313" key="2">
    <source>
        <dbReference type="EMBL" id="KAG5190374.1"/>
    </source>
</evidence>
<organism evidence="2 3">
    <name type="scientific">Tribonema minus</name>
    <dbReference type="NCBI Taxonomy" id="303371"/>
    <lineage>
        <taxon>Eukaryota</taxon>
        <taxon>Sar</taxon>
        <taxon>Stramenopiles</taxon>
        <taxon>Ochrophyta</taxon>
        <taxon>PX clade</taxon>
        <taxon>Xanthophyceae</taxon>
        <taxon>Tribonematales</taxon>
        <taxon>Tribonemataceae</taxon>
        <taxon>Tribonema</taxon>
    </lineage>
</organism>
<keyword evidence="3" id="KW-1185">Reference proteome</keyword>
<dbReference type="AlphaFoldDB" id="A0A836CM38"/>
<dbReference type="InterPro" id="IPR043136">
    <property type="entry name" value="B30.2/SPRY_sf"/>
</dbReference>
<protein>
    <submittedName>
        <fullName evidence="2">Uncharacterized protein</fullName>
    </submittedName>
</protein>
<name>A0A836CM38_9STRA</name>
<sequence>MAGLGLTWEGRDSSAPDACDVLLFTLDQRRCAPGIAVSRDGRTARLIANNGRCAVFGSVGFAQGVYYWEVKGQQAEPGCVFIGVSEASPRGGGSERAAAAVARMALARQGLSTAARRTERAAPAVLFPVIGMRKPGDSVMLMNRWLGWPGAHAAPAAVDDAAATAELLRTWDLPTQAAPPAATTPPSALPLRRWLLREAWQESACLRATACARALKSPEPLLTFGAHARRRANELRGGGSGEAAGEAAGDSASGAACVELVSGAAGTPAWAFNVPLGALLWSAGARLEVAYSGGTVVHDSAEGGGQRAVAAQHEQRVVRLRVTCAGVEGWISERINGEGEEPIVRRLPPQQQAEGEPPRPTAAADADGSVVAPVAAWEQRVRAAGGADAKRWQRCGSAAGGGDDDYAKGEGLMTQEAFAALAAEADIHVAEALNTLGDALGEEQANLPWLAVKAAVTATSAGAAAAGKRAGLDEALLHATEDWWQHGSGEGVNDYGGQRRAVSIRARSHVRTFWARRNSFRIQGGARNCSDAYLPHAQTCAFSLSLPAHTSCGALRE</sequence>
<evidence type="ECO:0000256" key="1">
    <source>
        <dbReference type="SAM" id="MobiDB-lite"/>
    </source>
</evidence>
<dbReference type="Proteomes" id="UP000664859">
    <property type="component" value="Unassembled WGS sequence"/>
</dbReference>
<gene>
    <name evidence="2" type="ORF">JKP88DRAFT_299062</name>
</gene>
<accession>A0A836CM38</accession>
<proteinExistence type="predicted"/>
<dbReference type="EMBL" id="JAFCMP010000035">
    <property type="protein sequence ID" value="KAG5190374.1"/>
    <property type="molecule type" value="Genomic_DNA"/>
</dbReference>
<evidence type="ECO:0000313" key="3">
    <source>
        <dbReference type="Proteomes" id="UP000664859"/>
    </source>
</evidence>